<sequence>MTFDLFAWCTSALGSPVAEVRYERVSISSVFGVLLADGRGAYVKVRPDDGRAASCLAAQQSLAERGFPCPRPLTPVLVSDGLAVHAEDPLPGGEMLRGTSPSVARRYAEVFARLMALLADVSVPPPVPSPRWARWDHTGPGLWPAIDFLDARDQSVVPSHVSDAAARVRARLLATSLPCVLGHADFEAQNLRWQDGSVLAVHDWDSLAWQPEAALVGAASGAFANVPPPGLVPVESSAAFIETYQRVRGRAFSTEEVEVAWAASMWTALHNARWEVLHGDPTPSGDAVRAQGAERLRLANA</sequence>
<dbReference type="InterPro" id="IPR002575">
    <property type="entry name" value="Aminoglycoside_PTrfase"/>
</dbReference>
<dbReference type="EMBL" id="BMNC01000006">
    <property type="protein sequence ID" value="GGN01929.1"/>
    <property type="molecule type" value="Genomic_DNA"/>
</dbReference>
<comment type="caution">
    <text evidence="2">The sequence shown here is derived from an EMBL/GenBank/DDBJ whole genome shotgun (WGS) entry which is preliminary data.</text>
</comment>
<gene>
    <name evidence="2" type="ORF">GCM10011609_45820</name>
</gene>
<protein>
    <recommendedName>
        <fullName evidence="1">Aminoglycoside phosphotransferase domain-containing protein</fullName>
    </recommendedName>
</protein>
<dbReference type="InterPro" id="IPR011009">
    <property type="entry name" value="Kinase-like_dom_sf"/>
</dbReference>
<keyword evidence="3" id="KW-1185">Reference proteome</keyword>
<dbReference type="SUPFAM" id="SSF56112">
    <property type="entry name" value="Protein kinase-like (PK-like)"/>
    <property type="match status" value="1"/>
</dbReference>
<dbReference type="Pfam" id="PF01636">
    <property type="entry name" value="APH"/>
    <property type="match status" value="1"/>
</dbReference>
<evidence type="ECO:0000313" key="3">
    <source>
        <dbReference type="Proteomes" id="UP000597656"/>
    </source>
</evidence>
<feature type="domain" description="Aminoglycoside phosphotransferase" evidence="1">
    <location>
        <begin position="39"/>
        <end position="211"/>
    </location>
</feature>
<evidence type="ECO:0000259" key="1">
    <source>
        <dbReference type="Pfam" id="PF01636"/>
    </source>
</evidence>
<organism evidence="2 3">
    <name type="scientific">Lentzea pudingi</name>
    <dbReference type="NCBI Taxonomy" id="1789439"/>
    <lineage>
        <taxon>Bacteria</taxon>
        <taxon>Bacillati</taxon>
        <taxon>Actinomycetota</taxon>
        <taxon>Actinomycetes</taxon>
        <taxon>Pseudonocardiales</taxon>
        <taxon>Pseudonocardiaceae</taxon>
        <taxon>Lentzea</taxon>
    </lineage>
</organism>
<proteinExistence type="predicted"/>
<reference evidence="3" key="1">
    <citation type="journal article" date="2019" name="Int. J. Syst. Evol. Microbiol.">
        <title>The Global Catalogue of Microorganisms (GCM) 10K type strain sequencing project: providing services to taxonomists for standard genome sequencing and annotation.</title>
        <authorList>
            <consortium name="The Broad Institute Genomics Platform"/>
            <consortium name="The Broad Institute Genome Sequencing Center for Infectious Disease"/>
            <person name="Wu L."/>
            <person name="Ma J."/>
        </authorList>
    </citation>
    <scope>NUCLEOTIDE SEQUENCE [LARGE SCALE GENOMIC DNA]</scope>
    <source>
        <strain evidence="3">CGMCC 4.7319</strain>
    </source>
</reference>
<evidence type="ECO:0000313" key="2">
    <source>
        <dbReference type="EMBL" id="GGN01929.1"/>
    </source>
</evidence>
<dbReference type="RefSeq" id="WP_189156840.1">
    <property type="nucleotide sequence ID" value="NZ_BMNC01000006.1"/>
</dbReference>
<dbReference type="Proteomes" id="UP000597656">
    <property type="component" value="Unassembled WGS sequence"/>
</dbReference>
<accession>A0ABQ2IAL6</accession>
<dbReference type="Gene3D" id="3.90.1200.10">
    <property type="match status" value="1"/>
</dbReference>
<name>A0ABQ2IAL6_9PSEU</name>